<dbReference type="Pfam" id="PF04548">
    <property type="entry name" value="AIG1"/>
    <property type="match status" value="1"/>
</dbReference>
<evidence type="ECO:0000256" key="1">
    <source>
        <dbReference type="ARBA" id="ARBA00008535"/>
    </source>
</evidence>
<dbReference type="InterPro" id="IPR027417">
    <property type="entry name" value="P-loop_NTPase"/>
</dbReference>
<keyword evidence="3" id="KW-0175">Coiled coil</keyword>
<evidence type="ECO:0000256" key="2">
    <source>
        <dbReference type="ARBA" id="ARBA00022741"/>
    </source>
</evidence>
<dbReference type="InterPro" id="IPR003593">
    <property type="entry name" value="AAA+_ATPase"/>
</dbReference>
<dbReference type="GO" id="GO:0005525">
    <property type="term" value="F:GTP binding"/>
    <property type="evidence" value="ECO:0007669"/>
    <property type="project" value="InterPro"/>
</dbReference>
<dbReference type="PANTHER" id="PTHR32046:SF14">
    <property type="match status" value="1"/>
</dbReference>
<dbReference type="PANTHER" id="PTHR32046">
    <property type="entry name" value="G DOMAIN-CONTAINING PROTEIN"/>
    <property type="match status" value="1"/>
</dbReference>
<gene>
    <name evidence="6" type="ORF">DSTB1V02_LOCUS6158</name>
</gene>
<comment type="similarity">
    <text evidence="1">Belongs to the TRAFAC class TrmE-Era-EngA-EngB-Septin-like GTPase superfamily. AIG1/Toc34/Toc159-like paraseptin GTPase family. IAN subfamily.</text>
</comment>
<dbReference type="Gene3D" id="3.40.50.300">
    <property type="entry name" value="P-loop containing nucleotide triphosphate hydrolases"/>
    <property type="match status" value="1"/>
</dbReference>
<evidence type="ECO:0000256" key="4">
    <source>
        <dbReference type="SAM" id="MobiDB-lite"/>
    </source>
</evidence>
<reference evidence="6" key="1">
    <citation type="submission" date="2020-11" db="EMBL/GenBank/DDBJ databases">
        <authorList>
            <person name="Tran Van P."/>
        </authorList>
    </citation>
    <scope>NUCLEOTIDE SEQUENCE</scope>
</reference>
<evidence type="ECO:0000313" key="6">
    <source>
        <dbReference type="EMBL" id="CAD7246307.1"/>
    </source>
</evidence>
<evidence type="ECO:0000313" key="7">
    <source>
        <dbReference type="Proteomes" id="UP000677054"/>
    </source>
</evidence>
<keyword evidence="7" id="KW-1185">Reference proteome</keyword>
<protein>
    <recommendedName>
        <fullName evidence="5">AAA+ ATPase domain-containing protein</fullName>
    </recommendedName>
</protein>
<sequence>MVEVYSDRDLHERIGPVKQDKALKDKERYVVRGSSLFDYELNMEKRVRLKFREEEALVSVGDLESLRQAARFEFGLHCQTIHLFHPHGAFQPLTRWGPLENVPDPVVQVQVEKPLPKTRSQAPPPSNHAIRRDVEERGGSEALAFKEKWEVMKKKHGIRIHGIPTDIIKDLDRGKLRIAKIGHSPIPGRYFPGKVLFIIGATGAGKTTFMNALVNHVLGVKWEEDVRFLLMDTEERKEDSTMSQTDSITAYTIHPPARNEGGTLSSSSITIVDTPGFLDTRGLDEDKTLIKNIRQFFTRYVDRLHRIGIVIPATTTRLTASQRFLYDQILSLFGNDVKDRFVLLSTFADQEEPKTLAAVKQAGISCRGSYQFNAGCLYKKSRKQSAMQELLWKMTADGFQRLLEDMQTAEPIGLELTREVLEKRETLEKALVKVQEEIKLGLLKLQDLKRRYEATKRHKKKLETEKTSLLQLAQEFKVKQLQVYDLLRRAHQDLTRLDEIALKPNPLTLSTYIDMLIQNEETEKGENWDVRVGALKNSRAAAFWMASLKTTGADIDPFRHELVKLEASGLKMVSSSETESLDLEFLDSPKGFLYTIKSFLGRK</sequence>
<evidence type="ECO:0000259" key="5">
    <source>
        <dbReference type="SMART" id="SM00382"/>
    </source>
</evidence>
<dbReference type="SUPFAM" id="SSF52540">
    <property type="entry name" value="P-loop containing nucleoside triphosphate hydrolases"/>
    <property type="match status" value="1"/>
</dbReference>
<dbReference type="Proteomes" id="UP000677054">
    <property type="component" value="Unassembled WGS sequence"/>
</dbReference>
<dbReference type="EMBL" id="CAJPEV010001095">
    <property type="protein sequence ID" value="CAG0890693.1"/>
    <property type="molecule type" value="Genomic_DNA"/>
</dbReference>
<dbReference type="InterPro" id="IPR006703">
    <property type="entry name" value="G_AIG1"/>
</dbReference>
<name>A0A7R8XEJ5_9CRUS</name>
<evidence type="ECO:0000256" key="3">
    <source>
        <dbReference type="SAM" id="Coils"/>
    </source>
</evidence>
<keyword evidence="2" id="KW-0547">Nucleotide-binding</keyword>
<feature type="coiled-coil region" evidence="3">
    <location>
        <begin position="417"/>
        <end position="479"/>
    </location>
</feature>
<dbReference type="EMBL" id="LR900612">
    <property type="protein sequence ID" value="CAD7246307.1"/>
    <property type="molecule type" value="Genomic_DNA"/>
</dbReference>
<feature type="region of interest" description="Disordered" evidence="4">
    <location>
        <begin position="115"/>
        <end position="135"/>
    </location>
</feature>
<accession>A0A7R8XEJ5</accession>
<proteinExistence type="inferred from homology"/>
<organism evidence="6">
    <name type="scientific">Darwinula stevensoni</name>
    <dbReference type="NCBI Taxonomy" id="69355"/>
    <lineage>
        <taxon>Eukaryota</taxon>
        <taxon>Metazoa</taxon>
        <taxon>Ecdysozoa</taxon>
        <taxon>Arthropoda</taxon>
        <taxon>Crustacea</taxon>
        <taxon>Oligostraca</taxon>
        <taxon>Ostracoda</taxon>
        <taxon>Podocopa</taxon>
        <taxon>Podocopida</taxon>
        <taxon>Darwinulocopina</taxon>
        <taxon>Darwinuloidea</taxon>
        <taxon>Darwinulidae</taxon>
        <taxon>Darwinula</taxon>
    </lineage>
</organism>
<dbReference type="OrthoDB" id="2386367at2759"/>
<feature type="domain" description="AAA+ ATPase" evidence="5">
    <location>
        <begin position="192"/>
        <end position="330"/>
    </location>
</feature>
<dbReference type="SMART" id="SM00382">
    <property type="entry name" value="AAA"/>
    <property type="match status" value="1"/>
</dbReference>
<dbReference type="CDD" id="cd00882">
    <property type="entry name" value="Ras_like_GTPase"/>
    <property type="match status" value="1"/>
</dbReference>
<dbReference type="AlphaFoldDB" id="A0A7R8XEJ5"/>